<keyword evidence="7" id="KW-0813">Transport</keyword>
<comment type="similarity">
    <text evidence="2 7">Belongs to the ExbD/TolR family.</text>
</comment>
<sequence>MMFGSMFRRKFEYKVPGLNTTSTADISFMLLIFFLVTTSMDADKGITRELPPIDKKSENTPTNVANDKTLRLRIDDAGRLFCNGHPMEITALKDSAEHVIERGGKEHVIQLKTERNASYDSYFHVQNELVAAYNSIRNEKAVQAYGESYEQLSEAQKETIIKAVPQRISETYIEVDNQQ</sequence>
<evidence type="ECO:0000256" key="2">
    <source>
        <dbReference type="ARBA" id="ARBA00005811"/>
    </source>
</evidence>
<comment type="caution">
    <text evidence="8">The sequence shown here is derived from an EMBL/GenBank/DDBJ whole genome shotgun (WGS) entry which is preliminary data.</text>
</comment>
<evidence type="ECO:0000256" key="4">
    <source>
        <dbReference type="ARBA" id="ARBA00022692"/>
    </source>
</evidence>
<evidence type="ECO:0000313" key="9">
    <source>
        <dbReference type="Proteomes" id="UP000825483"/>
    </source>
</evidence>
<keyword evidence="6" id="KW-0472">Membrane</keyword>
<comment type="subcellular location">
    <subcellularLocation>
        <location evidence="1">Cell membrane</location>
        <topology evidence="1">Single-pass membrane protein</topology>
    </subcellularLocation>
    <subcellularLocation>
        <location evidence="7">Cell membrane</location>
        <topology evidence="7">Single-pass type II membrane protein</topology>
    </subcellularLocation>
</comment>
<accession>A0A9R1CAK9</accession>
<proteinExistence type="inferred from homology"/>
<dbReference type="Pfam" id="PF02472">
    <property type="entry name" value="ExbD"/>
    <property type="match status" value="1"/>
</dbReference>
<dbReference type="GO" id="GO:0015031">
    <property type="term" value="P:protein transport"/>
    <property type="evidence" value="ECO:0007669"/>
    <property type="project" value="UniProtKB-KW"/>
</dbReference>
<name>A0A9R1CAK9_9BACT</name>
<dbReference type="AlphaFoldDB" id="A0A9R1CAK9"/>
<evidence type="ECO:0000256" key="5">
    <source>
        <dbReference type="ARBA" id="ARBA00022989"/>
    </source>
</evidence>
<dbReference type="Proteomes" id="UP000825483">
    <property type="component" value="Unassembled WGS sequence"/>
</dbReference>
<evidence type="ECO:0000256" key="3">
    <source>
        <dbReference type="ARBA" id="ARBA00022475"/>
    </source>
</evidence>
<dbReference type="InterPro" id="IPR003400">
    <property type="entry name" value="ExbD"/>
</dbReference>
<evidence type="ECO:0000256" key="7">
    <source>
        <dbReference type="RuleBase" id="RU003879"/>
    </source>
</evidence>
<gene>
    <name evidence="8" type="ORF">PRLR5076_18360</name>
</gene>
<dbReference type="RefSeq" id="WP_306433200.1">
    <property type="nucleotide sequence ID" value="NZ_BPTU01000001.1"/>
</dbReference>
<keyword evidence="5" id="KW-1133">Transmembrane helix</keyword>
<keyword evidence="7" id="KW-0653">Protein transport</keyword>
<protein>
    <submittedName>
        <fullName evidence="8">Biopolymer transporter ExbD</fullName>
    </submittedName>
</protein>
<evidence type="ECO:0000256" key="6">
    <source>
        <dbReference type="ARBA" id="ARBA00023136"/>
    </source>
</evidence>
<dbReference type="GO" id="GO:0005886">
    <property type="term" value="C:plasma membrane"/>
    <property type="evidence" value="ECO:0007669"/>
    <property type="project" value="UniProtKB-SubCell"/>
</dbReference>
<dbReference type="PANTHER" id="PTHR30558">
    <property type="entry name" value="EXBD MEMBRANE COMPONENT OF PMF-DRIVEN MACROMOLECULE IMPORT SYSTEM"/>
    <property type="match status" value="1"/>
</dbReference>
<reference evidence="8" key="1">
    <citation type="journal article" date="2022" name="Int. J. Syst. Evol. Microbiol.">
        <title>Prevotella lacticifex sp. nov., isolated from the rumen of cows.</title>
        <authorList>
            <person name="Shinkai T."/>
            <person name="Ikeyama N."/>
            <person name="Kumagai M."/>
            <person name="Ohmori H."/>
            <person name="Sakamoto M."/>
            <person name="Ohkuma M."/>
            <person name="Mitsumori M."/>
        </authorList>
    </citation>
    <scope>NUCLEOTIDE SEQUENCE</scope>
    <source>
        <strain evidence="8">R5076</strain>
    </source>
</reference>
<evidence type="ECO:0000313" key="8">
    <source>
        <dbReference type="EMBL" id="GJG58985.1"/>
    </source>
</evidence>
<keyword evidence="4 7" id="KW-0812">Transmembrane</keyword>
<dbReference type="GO" id="GO:0022857">
    <property type="term" value="F:transmembrane transporter activity"/>
    <property type="evidence" value="ECO:0007669"/>
    <property type="project" value="InterPro"/>
</dbReference>
<organism evidence="8 9">
    <name type="scientific">Prevotella lacticifex</name>
    <dbReference type="NCBI Taxonomy" id="2854755"/>
    <lineage>
        <taxon>Bacteria</taxon>
        <taxon>Pseudomonadati</taxon>
        <taxon>Bacteroidota</taxon>
        <taxon>Bacteroidia</taxon>
        <taxon>Bacteroidales</taxon>
        <taxon>Prevotellaceae</taxon>
        <taxon>Prevotella</taxon>
    </lineage>
</organism>
<dbReference type="PANTHER" id="PTHR30558:SF3">
    <property type="entry name" value="BIOPOLYMER TRANSPORT PROTEIN EXBD-RELATED"/>
    <property type="match status" value="1"/>
</dbReference>
<evidence type="ECO:0000256" key="1">
    <source>
        <dbReference type="ARBA" id="ARBA00004162"/>
    </source>
</evidence>
<keyword evidence="3" id="KW-1003">Cell membrane</keyword>
<dbReference type="EMBL" id="BPUB01000002">
    <property type="protein sequence ID" value="GJG58985.1"/>
    <property type="molecule type" value="Genomic_DNA"/>
</dbReference>
<keyword evidence="9" id="KW-1185">Reference proteome</keyword>